<dbReference type="EMBL" id="CM037015">
    <property type="protein sequence ID" value="KAH7680625.1"/>
    <property type="molecule type" value="Genomic_DNA"/>
</dbReference>
<evidence type="ECO:0000313" key="1">
    <source>
        <dbReference type="EMBL" id="KAH7680625.1"/>
    </source>
</evidence>
<accession>A0ACB7VZC5</accession>
<keyword evidence="2" id="KW-1185">Reference proteome</keyword>
<evidence type="ECO:0000313" key="2">
    <source>
        <dbReference type="Proteomes" id="UP000827976"/>
    </source>
</evidence>
<name>A0ACB7VZC5_DIOAL</name>
<gene>
    <name evidence="1" type="ORF">IHE45_05G005000</name>
</gene>
<keyword evidence="1" id="KW-0418">Kinase</keyword>
<comment type="caution">
    <text evidence="1">The sequence shown here is derived from an EMBL/GenBank/DDBJ whole genome shotgun (WGS) entry which is preliminary data.</text>
</comment>
<protein>
    <submittedName>
        <fullName evidence="1">Two-component phosphorelay intermediate involved in MAP kinase cascade regulation protein</fullName>
    </submittedName>
</protein>
<reference evidence="2" key="1">
    <citation type="journal article" date="2022" name="Nat. Commun.">
        <title>Chromosome evolution and the genetic basis of agronomically important traits in greater yam.</title>
        <authorList>
            <person name="Bredeson J.V."/>
            <person name="Lyons J.B."/>
            <person name="Oniyinde I.O."/>
            <person name="Okereke N.R."/>
            <person name="Kolade O."/>
            <person name="Nnabue I."/>
            <person name="Nwadili C.O."/>
            <person name="Hribova E."/>
            <person name="Parker M."/>
            <person name="Nwogha J."/>
            <person name="Shu S."/>
            <person name="Carlson J."/>
            <person name="Kariba R."/>
            <person name="Muthemba S."/>
            <person name="Knop K."/>
            <person name="Barton G.J."/>
            <person name="Sherwood A.V."/>
            <person name="Lopez-Montes A."/>
            <person name="Asiedu R."/>
            <person name="Jamnadass R."/>
            <person name="Muchugi A."/>
            <person name="Goodstein D."/>
            <person name="Egesi C.N."/>
            <person name="Featherston J."/>
            <person name="Asfaw A."/>
            <person name="Simpson G.G."/>
            <person name="Dolezel J."/>
            <person name="Hendre P.S."/>
            <person name="Van Deynze A."/>
            <person name="Kumar P.L."/>
            <person name="Obidiegwu J.E."/>
            <person name="Bhattacharjee R."/>
            <person name="Rokhsar D.S."/>
        </authorList>
    </citation>
    <scope>NUCLEOTIDE SEQUENCE [LARGE SCALE GENOMIC DNA]</scope>
    <source>
        <strain evidence="2">cv. TDa95/00328</strain>
    </source>
</reference>
<organism evidence="1 2">
    <name type="scientific">Dioscorea alata</name>
    <name type="common">Purple yam</name>
    <dbReference type="NCBI Taxonomy" id="55571"/>
    <lineage>
        <taxon>Eukaryota</taxon>
        <taxon>Viridiplantae</taxon>
        <taxon>Streptophyta</taxon>
        <taxon>Embryophyta</taxon>
        <taxon>Tracheophyta</taxon>
        <taxon>Spermatophyta</taxon>
        <taxon>Magnoliopsida</taxon>
        <taxon>Liliopsida</taxon>
        <taxon>Dioscoreales</taxon>
        <taxon>Dioscoreaceae</taxon>
        <taxon>Dioscorea</taxon>
    </lineage>
</organism>
<sequence>MASVNYKEQLAALVDSMLREGFLDEQFTQLQELQDETSPGFVEEVIAMFCGDTGTVFNEIETVMNQAVIDFQNVDPLVHRLKGSCCTVGAPKMKLACVQYRQFRDANDRQGCLSAVNLIKDEYNILRNKFETMLNLERMIQAGGTNKPNGK</sequence>
<proteinExistence type="predicted"/>
<dbReference type="Proteomes" id="UP000827976">
    <property type="component" value="Chromosome 5"/>
</dbReference>
<keyword evidence="1" id="KW-0808">Transferase</keyword>